<accession>A0A817SG23</accession>
<dbReference type="OrthoDB" id="5593063at2759"/>
<evidence type="ECO:0000256" key="12">
    <source>
        <dbReference type="RuleBase" id="RU004273"/>
    </source>
</evidence>
<feature type="compositionally biased region" description="Acidic residues" evidence="13">
    <location>
        <begin position="179"/>
        <end position="192"/>
    </location>
</feature>
<proteinExistence type="inferred from homology"/>
<keyword evidence="5 12" id="KW-0378">Hydrolase</keyword>
<dbReference type="PRINTS" id="PR00114">
    <property type="entry name" value="STPHPHTASE"/>
</dbReference>
<dbReference type="AlphaFoldDB" id="A0A817SG23"/>
<evidence type="ECO:0000256" key="4">
    <source>
        <dbReference type="ARBA" id="ARBA00022723"/>
    </source>
</evidence>
<dbReference type="EMBL" id="CAJNXB010003220">
    <property type="protein sequence ID" value="CAF3301251.1"/>
    <property type="molecule type" value="Genomic_DNA"/>
</dbReference>
<evidence type="ECO:0000256" key="8">
    <source>
        <dbReference type="ARBA" id="ARBA00022912"/>
    </source>
</evidence>
<dbReference type="PANTHER" id="PTHR45673">
    <property type="entry name" value="SERINE/THREONINE-PROTEIN PHOSPHATASE 2B CATALYTIC SUBUNIT 1-RELATED"/>
    <property type="match status" value="1"/>
</dbReference>
<reference evidence="15" key="1">
    <citation type="submission" date="2021-02" db="EMBL/GenBank/DDBJ databases">
        <authorList>
            <person name="Nowell W R."/>
        </authorList>
    </citation>
    <scope>NUCLEOTIDE SEQUENCE</scope>
</reference>
<feature type="compositionally biased region" description="Polar residues" evidence="13">
    <location>
        <begin position="124"/>
        <end position="135"/>
    </location>
</feature>
<dbReference type="CDD" id="cd07416">
    <property type="entry name" value="MPP_PP2B"/>
    <property type="match status" value="1"/>
</dbReference>
<evidence type="ECO:0000259" key="14">
    <source>
        <dbReference type="PROSITE" id="PS00125"/>
    </source>
</evidence>
<evidence type="ECO:0000256" key="2">
    <source>
        <dbReference type="ARBA" id="ARBA00001965"/>
    </source>
</evidence>
<evidence type="ECO:0000313" key="15">
    <source>
        <dbReference type="EMBL" id="CAF3301251.1"/>
    </source>
</evidence>
<comment type="catalytic activity">
    <reaction evidence="11 12">
        <text>O-phospho-L-threonyl-[protein] + H2O = L-threonyl-[protein] + phosphate</text>
        <dbReference type="Rhea" id="RHEA:47004"/>
        <dbReference type="Rhea" id="RHEA-COMP:11060"/>
        <dbReference type="Rhea" id="RHEA-COMP:11605"/>
        <dbReference type="ChEBI" id="CHEBI:15377"/>
        <dbReference type="ChEBI" id="CHEBI:30013"/>
        <dbReference type="ChEBI" id="CHEBI:43474"/>
        <dbReference type="ChEBI" id="CHEBI:61977"/>
        <dbReference type="EC" id="3.1.3.16"/>
    </reaction>
</comment>
<evidence type="ECO:0000256" key="5">
    <source>
        <dbReference type="ARBA" id="ARBA00022801"/>
    </source>
</evidence>
<comment type="similarity">
    <text evidence="3">Belongs to the PPP phosphatase family. PP-2B subfamily.</text>
</comment>
<comment type="catalytic activity">
    <reaction evidence="10">
        <text>O-phospho-L-seryl-[protein] + H2O = L-seryl-[protein] + phosphate</text>
        <dbReference type="Rhea" id="RHEA:20629"/>
        <dbReference type="Rhea" id="RHEA-COMP:9863"/>
        <dbReference type="Rhea" id="RHEA-COMP:11604"/>
        <dbReference type="ChEBI" id="CHEBI:15377"/>
        <dbReference type="ChEBI" id="CHEBI:29999"/>
        <dbReference type="ChEBI" id="CHEBI:43474"/>
        <dbReference type="ChEBI" id="CHEBI:83421"/>
        <dbReference type="EC" id="3.1.3.16"/>
    </reaction>
</comment>
<organism evidence="15 16">
    <name type="scientific">Rotaria socialis</name>
    <dbReference type="NCBI Taxonomy" id="392032"/>
    <lineage>
        <taxon>Eukaryota</taxon>
        <taxon>Metazoa</taxon>
        <taxon>Spiralia</taxon>
        <taxon>Gnathifera</taxon>
        <taxon>Rotifera</taxon>
        <taxon>Eurotatoria</taxon>
        <taxon>Bdelloidea</taxon>
        <taxon>Philodinida</taxon>
        <taxon>Philodinidae</taxon>
        <taxon>Rotaria</taxon>
    </lineage>
</organism>
<comment type="caution">
    <text evidence="15">The sequence shown here is derived from an EMBL/GenBank/DDBJ whole genome shotgun (WGS) entry which is preliminary data.</text>
</comment>
<dbReference type="GO" id="GO:0046872">
    <property type="term" value="F:metal ion binding"/>
    <property type="evidence" value="ECO:0007669"/>
    <property type="project" value="UniProtKB-KW"/>
</dbReference>
<comment type="cofactor">
    <cofactor evidence="1">
        <name>Zn(2+)</name>
        <dbReference type="ChEBI" id="CHEBI:29105"/>
    </cofactor>
</comment>
<gene>
    <name evidence="15" type="ORF">TIS948_LOCUS18365</name>
</gene>
<dbReference type="InterPro" id="IPR041751">
    <property type="entry name" value="MPP_PP2B"/>
</dbReference>
<evidence type="ECO:0000256" key="3">
    <source>
        <dbReference type="ARBA" id="ARBA00009905"/>
    </source>
</evidence>
<evidence type="ECO:0000256" key="10">
    <source>
        <dbReference type="ARBA" id="ARBA00047761"/>
    </source>
</evidence>
<dbReference type="GO" id="GO:0033192">
    <property type="term" value="F:calmodulin-dependent protein phosphatase activity"/>
    <property type="evidence" value="ECO:0007669"/>
    <property type="project" value="InterPro"/>
</dbReference>
<keyword evidence="9" id="KW-0408">Iron</keyword>
<evidence type="ECO:0000256" key="7">
    <source>
        <dbReference type="ARBA" id="ARBA00022860"/>
    </source>
</evidence>
<evidence type="ECO:0000256" key="9">
    <source>
        <dbReference type="ARBA" id="ARBA00023004"/>
    </source>
</evidence>
<dbReference type="InterPro" id="IPR004843">
    <property type="entry name" value="Calcineurin-like_PHP"/>
</dbReference>
<dbReference type="InterPro" id="IPR029052">
    <property type="entry name" value="Metallo-depent_PP-like"/>
</dbReference>
<name>A0A817SG23_9BILA</name>
<feature type="region of interest" description="Disordered" evidence="13">
    <location>
        <begin position="762"/>
        <end position="830"/>
    </location>
</feature>
<evidence type="ECO:0000256" key="6">
    <source>
        <dbReference type="ARBA" id="ARBA00022833"/>
    </source>
</evidence>
<dbReference type="SUPFAM" id="SSF56300">
    <property type="entry name" value="Metallo-dependent phosphatases"/>
    <property type="match status" value="1"/>
</dbReference>
<dbReference type="EC" id="3.1.3.16" evidence="12"/>
<keyword evidence="7" id="KW-0112">Calmodulin-binding</keyword>
<feature type="region of interest" description="Disordered" evidence="13">
    <location>
        <begin position="33"/>
        <end position="58"/>
    </location>
</feature>
<keyword evidence="4" id="KW-0479">Metal-binding</keyword>
<feature type="region of interest" description="Disordered" evidence="13">
    <location>
        <begin position="224"/>
        <end position="257"/>
    </location>
</feature>
<keyword evidence="6" id="KW-0862">Zinc</keyword>
<dbReference type="Gene3D" id="3.60.21.10">
    <property type="match status" value="1"/>
</dbReference>
<dbReference type="Pfam" id="PF00149">
    <property type="entry name" value="Metallophos"/>
    <property type="match status" value="1"/>
</dbReference>
<dbReference type="InterPro" id="IPR006186">
    <property type="entry name" value="Ser/Thr-sp_prot-phosphatase"/>
</dbReference>
<comment type="cofactor">
    <cofactor evidence="2">
        <name>Fe(3+)</name>
        <dbReference type="ChEBI" id="CHEBI:29034"/>
    </cofactor>
</comment>
<feature type="compositionally biased region" description="Basic and acidic residues" evidence="13">
    <location>
        <begin position="136"/>
        <end position="147"/>
    </location>
</feature>
<dbReference type="SMART" id="SM00156">
    <property type="entry name" value="PP2Ac"/>
    <property type="match status" value="1"/>
</dbReference>
<feature type="domain" description="Serine/threonine specific protein phosphatases" evidence="14">
    <location>
        <begin position="385"/>
        <end position="390"/>
    </location>
</feature>
<evidence type="ECO:0000313" key="16">
    <source>
        <dbReference type="Proteomes" id="UP000663825"/>
    </source>
</evidence>
<dbReference type="InterPro" id="IPR043360">
    <property type="entry name" value="PP2B"/>
</dbReference>
<feature type="region of interest" description="Disordered" evidence="13">
    <location>
        <begin position="124"/>
        <end position="192"/>
    </location>
</feature>
<dbReference type="PROSITE" id="PS00125">
    <property type="entry name" value="SER_THR_PHOSPHATASE"/>
    <property type="match status" value="1"/>
</dbReference>
<feature type="compositionally biased region" description="Polar residues" evidence="13">
    <location>
        <begin position="236"/>
        <end position="249"/>
    </location>
</feature>
<evidence type="ECO:0000256" key="13">
    <source>
        <dbReference type="SAM" id="MobiDB-lite"/>
    </source>
</evidence>
<evidence type="ECO:0000256" key="11">
    <source>
        <dbReference type="ARBA" id="ARBA00048336"/>
    </source>
</evidence>
<evidence type="ECO:0000256" key="1">
    <source>
        <dbReference type="ARBA" id="ARBA00001947"/>
    </source>
</evidence>
<sequence>MSQVHFSNNKVSLPLNMMHRTCRRSMEKLNIYDSNTSPSISSKPQLPPPLPPPRKNRRHLYNGETFERYHFLCNMKRHRTDPIYAATPMFSTIPQSTPVKHTRTLLGAYIPSYIIKPLPIQSPMSTTSPELSNANKIDDAERDRNKNNDQNASDGDKNRDVDDDDDDDQGNSSSSSDDIGIDDIINNDDDVIDDNDNDQGMCLWSHLYKTLIFQNNENRLRSMTSTKSSHDDTTVVLPSTTPVKYSSTDRNCKTVPEPPACPLDIGDLFSKPSDPNDKPNLEKLKQHIILEGHLTECAALRIIENGATLLRAEPTLLHIDAPLTICGDIHGQLYDLVKLFEVGGSPANTRYLFLGDYVDRGYFGVECVLYLWSLKIHYPNTFFLLRGNHECRHLTEYFTFKQECLIKYTEKVYDACMTAFDCLPLAAVMNNQFLCVHGGLSPEVQTLDDIKQLDRFHEPPVHGAMCDLLWSDPAEDYGNESGSLTLVATRRLSAPVKTSTSTATNPSTASLFLPNGTRGCSYFYTYAAVNEFLVRNQILSVIRAHEAQDIGYRMYKKSPETGFPSLITLFSAPNYCDVYQNKAAIMKYENNVVNIRQFNCSPHPYWLPNFMNVFSWSLPFVGEKINDVLLKILNICTDEELAECDEHINSLIERNQIEQRREQIRSKIRAVGKVAKTYQTLRELSENVVTLRGLTPSNSITEINKEITEEAEVAASILREKVKSPKERFSKVKILDQANERMPPSRTTNPLGGSSVAERIKQASNATQPAEALKKEMPSKAFTNATTQGIVKMRRESYAGVPNSERARSSTPVVDLPKLVTGPSAPSSNK</sequence>
<keyword evidence="8" id="KW-0904">Protein phosphatase</keyword>
<dbReference type="GO" id="GO:0005516">
    <property type="term" value="F:calmodulin binding"/>
    <property type="evidence" value="ECO:0007669"/>
    <property type="project" value="UniProtKB-KW"/>
</dbReference>
<dbReference type="Proteomes" id="UP000663825">
    <property type="component" value="Unassembled WGS sequence"/>
</dbReference>
<protein>
    <recommendedName>
        <fullName evidence="12">Serine/threonine-protein phosphatase</fullName>
        <ecNumber evidence="12">3.1.3.16</ecNumber>
    </recommendedName>
</protein>
<dbReference type="GO" id="GO:0097720">
    <property type="term" value="P:calcineurin-mediated signaling"/>
    <property type="evidence" value="ECO:0007669"/>
    <property type="project" value="InterPro"/>
</dbReference>
<dbReference type="FunFam" id="3.60.21.10:FF:000278">
    <property type="entry name" value="Protein CBG07490"/>
    <property type="match status" value="1"/>
</dbReference>